<dbReference type="FunFam" id="3.30.420.10:FF:000081">
    <property type="entry name" value="Exonuclease DPD1 chloroplastic/mitochondrial"/>
    <property type="match status" value="1"/>
</dbReference>
<comment type="cofactor">
    <cofactor evidence="1">
        <name>Mg(2+)</name>
        <dbReference type="ChEBI" id="CHEBI:18420"/>
    </cofactor>
</comment>
<dbReference type="InterPro" id="IPR036397">
    <property type="entry name" value="RNaseH_sf"/>
</dbReference>
<evidence type="ECO:0000256" key="6">
    <source>
        <dbReference type="ARBA" id="ARBA00022842"/>
    </source>
</evidence>
<keyword evidence="5" id="KW-0269">Exonuclease</keyword>
<dbReference type="EMBL" id="BPVZ01000093">
    <property type="protein sequence ID" value="GKV31981.1"/>
    <property type="molecule type" value="Genomic_DNA"/>
</dbReference>
<evidence type="ECO:0000256" key="5">
    <source>
        <dbReference type="ARBA" id="ARBA00022839"/>
    </source>
</evidence>
<dbReference type="Pfam" id="PF00929">
    <property type="entry name" value="RNase_T"/>
    <property type="match status" value="1"/>
</dbReference>
<dbReference type="AlphaFoldDB" id="A0AAV5L400"/>
<sequence>MRTVSMSLSNLILVAPRDGIRWLANFCWEGFRGASGSHGSNSSFRLLCSKSSGLEGGYSRRWTRRHMSTKTEGRNKTNLSSKPGSIVHEILDGKLPQSAALNVNKTEIIETQKTRYCDIQQKIVENKDLASLVTTIVFDIETTGLSREEERIIEIALQDLAGGENSTFQTLVNPGRYVPNPHVHGITTHMVCRPNVPRMEELIPILLQYVSSRQKPGGYVMLVAHNGRCFDVPFLISEFNRCSYEIPQNWLFVDTLSLARELKKSGVSRLPSKTSLQALREYYNIPLVGSAHRAMSDVRSLSMILQRLTFDLKLSIPGLVGKSFTALDCINSKKKKKNSG</sequence>
<evidence type="ECO:0000256" key="2">
    <source>
        <dbReference type="ARBA" id="ARBA00022722"/>
    </source>
</evidence>
<dbReference type="GO" id="GO:0003676">
    <property type="term" value="F:nucleic acid binding"/>
    <property type="evidence" value="ECO:0007669"/>
    <property type="project" value="InterPro"/>
</dbReference>
<comment type="similarity">
    <text evidence="7">Belongs to the exonuclease superfamily. TREX family.</text>
</comment>
<dbReference type="GO" id="GO:0008296">
    <property type="term" value="F:3'-5'-DNA exonuclease activity"/>
    <property type="evidence" value="ECO:0007669"/>
    <property type="project" value="TreeGrafter"/>
</dbReference>
<dbReference type="Gene3D" id="3.30.420.10">
    <property type="entry name" value="Ribonuclease H-like superfamily/Ribonuclease H"/>
    <property type="match status" value="1"/>
</dbReference>
<evidence type="ECO:0000256" key="3">
    <source>
        <dbReference type="ARBA" id="ARBA00022723"/>
    </source>
</evidence>
<name>A0AAV5L400_9ROSI</name>
<dbReference type="SUPFAM" id="SSF53098">
    <property type="entry name" value="Ribonuclease H-like"/>
    <property type="match status" value="1"/>
</dbReference>
<dbReference type="InterPro" id="IPR012337">
    <property type="entry name" value="RNaseH-like_sf"/>
</dbReference>
<dbReference type="InterPro" id="IPR013520">
    <property type="entry name" value="Ribonucl_H"/>
</dbReference>
<dbReference type="CDD" id="cd06127">
    <property type="entry name" value="DEDDh"/>
    <property type="match status" value="1"/>
</dbReference>
<evidence type="ECO:0000256" key="8">
    <source>
        <dbReference type="SAM" id="MobiDB-lite"/>
    </source>
</evidence>
<evidence type="ECO:0000256" key="7">
    <source>
        <dbReference type="ARBA" id="ARBA00025769"/>
    </source>
</evidence>
<evidence type="ECO:0000256" key="1">
    <source>
        <dbReference type="ARBA" id="ARBA00001946"/>
    </source>
</evidence>
<evidence type="ECO:0000256" key="4">
    <source>
        <dbReference type="ARBA" id="ARBA00022801"/>
    </source>
</evidence>
<dbReference type="InterPro" id="IPR040393">
    <property type="entry name" value="TREX1/2"/>
</dbReference>
<dbReference type="Proteomes" id="UP001054252">
    <property type="component" value="Unassembled WGS sequence"/>
</dbReference>
<keyword evidence="4" id="KW-0378">Hydrolase</keyword>
<dbReference type="GO" id="GO:0005737">
    <property type="term" value="C:cytoplasm"/>
    <property type="evidence" value="ECO:0007669"/>
    <property type="project" value="TreeGrafter"/>
</dbReference>
<keyword evidence="11" id="KW-1185">Reference proteome</keyword>
<dbReference type="PANTHER" id="PTHR13058:SF19">
    <property type="entry name" value="LD40940P"/>
    <property type="match status" value="1"/>
</dbReference>
<dbReference type="PANTHER" id="PTHR13058">
    <property type="entry name" value="THREE PRIME REPAIR EXONUCLEASE 1, 2"/>
    <property type="match status" value="1"/>
</dbReference>
<evidence type="ECO:0000313" key="11">
    <source>
        <dbReference type="Proteomes" id="UP001054252"/>
    </source>
</evidence>
<dbReference type="SMART" id="SM00479">
    <property type="entry name" value="EXOIII"/>
    <property type="match status" value="1"/>
</dbReference>
<keyword evidence="2" id="KW-0540">Nuclease</keyword>
<keyword evidence="3" id="KW-0479">Metal-binding</keyword>
<comment type="caution">
    <text evidence="10">The sequence shown here is derived from an EMBL/GenBank/DDBJ whole genome shotgun (WGS) entry which is preliminary data.</text>
</comment>
<accession>A0AAV5L400</accession>
<proteinExistence type="inferred from homology"/>
<keyword evidence="6" id="KW-0460">Magnesium</keyword>
<evidence type="ECO:0000259" key="9">
    <source>
        <dbReference type="SMART" id="SM00479"/>
    </source>
</evidence>
<organism evidence="10 11">
    <name type="scientific">Rubroshorea leprosula</name>
    <dbReference type="NCBI Taxonomy" id="152421"/>
    <lineage>
        <taxon>Eukaryota</taxon>
        <taxon>Viridiplantae</taxon>
        <taxon>Streptophyta</taxon>
        <taxon>Embryophyta</taxon>
        <taxon>Tracheophyta</taxon>
        <taxon>Spermatophyta</taxon>
        <taxon>Magnoliopsida</taxon>
        <taxon>eudicotyledons</taxon>
        <taxon>Gunneridae</taxon>
        <taxon>Pentapetalae</taxon>
        <taxon>rosids</taxon>
        <taxon>malvids</taxon>
        <taxon>Malvales</taxon>
        <taxon>Dipterocarpaceae</taxon>
        <taxon>Rubroshorea</taxon>
    </lineage>
</organism>
<dbReference type="GO" id="GO:0046872">
    <property type="term" value="F:metal ion binding"/>
    <property type="evidence" value="ECO:0007669"/>
    <property type="project" value="UniProtKB-KW"/>
</dbReference>
<feature type="region of interest" description="Disordered" evidence="8">
    <location>
        <begin position="62"/>
        <end position="83"/>
    </location>
</feature>
<evidence type="ECO:0000313" key="10">
    <source>
        <dbReference type="EMBL" id="GKV31981.1"/>
    </source>
</evidence>
<protein>
    <recommendedName>
        <fullName evidence="9">Exonuclease domain-containing protein</fullName>
    </recommendedName>
</protein>
<reference evidence="10 11" key="1">
    <citation type="journal article" date="2021" name="Commun. Biol.">
        <title>The genome of Shorea leprosula (Dipterocarpaceae) highlights the ecological relevance of drought in aseasonal tropical rainforests.</title>
        <authorList>
            <person name="Ng K.K.S."/>
            <person name="Kobayashi M.J."/>
            <person name="Fawcett J.A."/>
            <person name="Hatakeyama M."/>
            <person name="Paape T."/>
            <person name="Ng C.H."/>
            <person name="Ang C.C."/>
            <person name="Tnah L.H."/>
            <person name="Lee C.T."/>
            <person name="Nishiyama T."/>
            <person name="Sese J."/>
            <person name="O'Brien M.J."/>
            <person name="Copetti D."/>
            <person name="Mohd Noor M.I."/>
            <person name="Ong R.C."/>
            <person name="Putra M."/>
            <person name="Sireger I.Z."/>
            <person name="Indrioko S."/>
            <person name="Kosugi Y."/>
            <person name="Izuno A."/>
            <person name="Isagi Y."/>
            <person name="Lee S.L."/>
            <person name="Shimizu K.K."/>
        </authorList>
    </citation>
    <scope>NUCLEOTIDE SEQUENCE [LARGE SCALE GENOMIC DNA]</scope>
    <source>
        <strain evidence="10">214</strain>
    </source>
</reference>
<dbReference type="GO" id="GO:0006308">
    <property type="term" value="P:DNA catabolic process"/>
    <property type="evidence" value="ECO:0007669"/>
    <property type="project" value="TreeGrafter"/>
</dbReference>
<feature type="domain" description="Exonuclease" evidence="9">
    <location>
        <begin position="134"/>
        <end position="314"/>
    </location>
</feature>
<gene>
    <name evidence="10" type="ORF">SLEP1_g40626</name>
</gene>